<dbReference type="SMART" id="SM00421">
    <property type="entry name" value="HTH_LUXR"/>
    <property type="match status" value="1"/>
</dbReference>
<feature type="domain" description="Response regulatory" evidence="5">
    <location>
        <begin position="15"/>
        <end position="131"/>
    </location>
</feature>
<dbReference type="InterPro" id="IPR001789">
    <property type="entry name" value="Sig_transdc_resp-reg_receiver"/>
</dbReference>
<dbReference type="PRINTS" id="PR00038">
    <property type="entry name" value="HTHLUXR"/>
</dbReference>
<keyword evidence="1 3" id="KW-0597">Phosphoprotein</keyword>
<dbReference type="CDD" id="cd17535">
    <property type="entry name" value="REC_NarL-like"/>
    <property type="match status" value="1"/>
</dbReference>
<dbReference type="Pfam" id="PF00072">
    <property type="entry name" value="Response_reg"/>
    <property type="match status" value="1"/>
</dbReference>
<dbReference type="PROSITE" id="PS50110">
    <property type="entry name" value="RESPONSE_REGULATORY"/>
    <property type="match status" value="1"/>
</dbReference>
<reference evidence="6 7" key="1">
    <citation type="submission" date="2020-04" db="EMBL/GenBank/DDBJ databases">
        <title>A Flavivirga sp. nov.</title>
        <authorList>
            <person name="Sun X."/>
        </authorList>
    </citation>
    <scope>NUCLEOTIDE SEQUENCE [LARGE SCALE GENOMIC DNA]</scope>
    <source>
        <strain evidence="6 7">Y03</strain>
    </source>
</reference>
<sequence>MNPNNHKLKVKKKKKIVIIEDYKLIRETYQQIINSTEAYEVIGSYESCETAFKKIKNTIPDIILIDISLPGMNGVEGIRFFKHLFPDIQIIVITVHERSDYIFDALCAGAIGYLTKTGGEKQILEALHQLKTGGAPMSSCIARRVVQSFQTKKLEDLSYRENEVLNQLSKGKSYASISETLFISINTVKTHIKNIYEKLQVTNREDAIKLYDDKRLR</sequence>
<dbReference type="SMART" id="SM00448">
    <property type="entry name" value="REC"/>
    <property type="match status" value="1"/>
</dbReference>
<dbReference type="SUPFAM" id="SSF52172">
    <property type="entry name" value="CheY-like"/>
    <property type="match status" value="1"/>
</dbReference>
<dbReference type="Proteomes" id="UP000746690">
    <property type="component" value="Unassembled WGS sequence"/>
</dbReference>
<name>A0ABX1RZG2_9FLAO</name>
<dbReference type="Pfam" id="PF00196">
    <property type="entry name" value="GerE"/>
    <property type="match status" value="1"/>
</dbReference>
<dbReference type="Gene3D" id="3.40.50.2300">
    <property type="match status" value="1"/>
</dbReference>
<dbReference type="InterPro" id="IPR011006">
    <property type="entry name" value="CheY-like_superfamily"/>
</dbReference>
<organism evidence="6 7">
    <name type="scientific">Flavivirga algicola</name>
    <dbReference type="NCBI Taxonomy" id="2729136"/>
    <lineage>
        <taxon>Bacteria</taxon>
        <taxon>Pseudomonadati</taxon>
        <taxon>Bacteroidota</taxon>
        <taxon>Flavobacteriia</taxon>
        <taxon>Flavobacteriales</taxon>
        <taxon>Flavobacteriaceae</taxon>
        <taxon>Flavivirga</taxon>
    </lineage>
</organism>
<feature type="modified residue" description="4-aspartylphosphate" evidence="3">
    <location>
        <position position="66"/>
    </location>
</feature>
<dbReference type="InterPro" id="IPR058245">
    <property type="entry name" value="NreC/VraR/RcsB-like_REC"/>
</dbReference>
<evidence type="ECO:0000259" key="4">
    <source>
        <dbReference type="PROSITE" id="PS50043"/>
    </source>
</evidence>
<dbReference type="PROSITE" id="PS00622">
    <property type="entry name" value="HTH_LUXR_1"/>
    <property type="match status" value="1"/>
</dbReference>
<feature type="domain" description="HTH luxR-type" evidence="4">
    <location>
        <begin position="150"/>
        <end position="215"/>
    </location>
</feature>
<dbReference type="InterPro" id="IPR016032">
    <property type="entry name" value="Sig_transdc_resp-reg_C-effctor"/>
</dbReference>
<dbReference type="PANTHER" id="PTHR43214:SF39">
    <property type="entry name" value="TRANSCRIPTIONAL REGULATORY PROTEIN DEGU"/>
    <property type="match status" value="1"/>
</dbReference>
<proteinExistence type="predicted"/>
<dbReference type="PANTHER" id="PTHR43214">
    <property type="entry name" value="TWO-COMPONENT RESPONSE REGULATOR"/>
    <property type="match status" value="1"/>
</dbReference>
<evidence type="ECO:0000256" key="2">
    <source>
        <dbReference type="ARBA" id="ARBA00023125"/>
    </source>
</evidence>
<gene>
    <name evidence="6" type="ORF">HHX25_15820</name>
</gene>
<evidence type="ECO:0000313" key="6">
    <source>
        <dbReference type="EMBL" id="NMH88981.1"/>
    </source>
</evidence>
<dbReference type="PROSITE" id="PS50043">
    <property type="entry name" value="HTH_LUXR_2"/>
    <property type="match status" value="1"/>
</dbReference>
<accession>A0ABX1RZG2</accession>
<keyword evidence="7" id="KW-1185">Reference proteome</keyword>
<dbReference type="InterPro" id="IPR000792">
    <property type="entry name" value="Tscrpt_reg_LuxR_C"/>
</dbReference>
<comment type="caution">
    <text evidence="6">The sequence shown here is derived from an EMBL/GenBank/DDBJ whole genome shotgun (WGS) entry which is preliminary data.</text>
</comment>
<evidence type="ECO:0000256" key="1">
    <source>
        <dbReference type="ARBA" id="ARBA00022553"/>
    </source>
</evidence>
<dbReference type="EMBL" id="JABBHF010000009">
    <property type="protein sequence ID" value="NMH88981.1"/>
    <property type="molecule type" value="Genomic_DNA"/>
</dbReference>
<evidence type="ECO:0000256" key="3">
    <source>
        <dbReference type="PROSITE-ProRule" id="PRU00169"/>
    </source>
</evidence>
<protein>
    <submittedName>
        <fullName evidence="6">Response regulator transcription factor</fullName>
    </submittedName>
</protein>
<evidence type="ECO:0000259" key="5">
    <source>
        <dbReference type="PROSITE" id="PS50110"/>
    </source>
</evidence>
<keyword evidence="2" id="KW-0238">DNA-binding</keyword>
<dbReference type="CDD" id="cd06170">
    <property type="entry name" value="LuxR_C_like"/>
    <property type="match status" value="1"/>
</dbReference>
<evidence type="ECO:0000313" key="7">
    <source>
        <dbReference type="Proteomes" id="UP000746690"/>
    </source>
</evidence>
<dbReference type="InterPro" id="IPR039420">
    <property type="entry name" value="WalR-like"/>
</dbReference>
<dbReference type="SUPFAM" id="SSF46894">
    <property type="entry name" value="C-terminal effector domain of the bipartite response regulators"/>
    <property type="match status" value="1"/>
</dbReference>